<dbReference type="SMART" id="SM01207">
    <property type="entry name" value="G3P_acyltransf"/>
    <property type="match status" value="1"/>
</dbReference>
<evidence type="ECO:0000256" key="7">
    <source>
        <dbReference type="ARBA" id="ARBA00023136"/>
    </source>
</evidence>
<dbReference type="InterPro" id="IPR003811">
    <property type="entry name" value="G3P_acylTferase_PlsY"/>
</dbReference>
<evidence type="ECO:0000256" key="8">
    <source>
        <dbReference type="ARBA" id="ARBA00023209"/>
    </source>
</evidence>
<dbReference type="InterPro" id="IPR036637">
    <property type="entry name" value="Phosphohistidine_dom_sf"/>
</dbReference>
<dbReference type="Gene3D" id="3.50.30.10">
    <property type="entry name" value="Phosphohistidine domain"/>
    <property type="match status" value="1"/>
</dbReference>
<feature type="domain" description="PEP-utilising enzyme mobile" evidence="11">
    <location>
        <begin position="876"/>
        <end position="945"/>
    </location>
</feature>
<evidence type="ECO:0000313" key="13">
    <source>
        <dbReference type="EMBL" id="MBE9143707.1"/>
    </source>
</evidence>
<dbReference type="Proteomes" id="UP000640725">
    <property type="component" value="Unassembled WGS sequence"/>
</dbReference>
<dbReference type="Gene3D" id="3.30.470.20">
    <property type="entry name" value="ATP-grasp fold, B domain"/>
    <property type="match status" value="1"/>
</dbReference>
<dbReference type="GO" id="GO:0016746">
    <property type="term" value="F:acyltransferase activity"/>
    <property type="evidence" value="ECO:0007669"/>
    <property type="project" value="UniProtKB-KW"/>
</dbReference>
<protein>
    <submittedName>
        <fullName evidence="13">Glycerol-3-phosphate acyltransferase</fullName>
    </submittedName>
</protein>
<dbReference type="PANTHER" id="PTHR43615:SF1">
    <property type="entry name" value="PPDK_N DOMAIN-CONTAINING PROTEIN"/>
    <property type="match status" value="1"/>
</dbReference>
<organism evidence="13 14">
    <name type="scientific">Planktothrix mougeotii LEGE 06226</name>
    <dbReference type="NCBI Taxonomy" id="1828728"/>
    <lineage>
        <taxon>Bacteria</taxon>
        <taxon>Bacillati</taxon>
        <taxon>Cyanobacteriota</taxon>
        <taxon>Cyanophyceae</taxon>
        <taxon>Oscillatoriophycideae</taxon>
        <taxon>Oscillatoriales</taxon>
        <taxon>Microcoleaceae</taxon>
        <taxon>Planktothrix</taxon>
    </lineage>
</organism>
<feature type="transmembrane region" description="Helical" evidence="10">
    <location>
        <begin position="77"/>
        <end position="100"/>
    </location>
</feature>
<dbReference type="SUPFAM" id="SSF52009">
    <property type="entry name" value="Phosphohistidine domain"/>
    <property type="match status" value="1"/>
</dbReference>
<keyword evidence="4 10" id="KW-0812">Transmembrane</keyword>
<proteinExistence type="predicted"/>
<evidence type="ECO:0000256" key="1">
    <source>
        <dbReference type="ARBA" id="ARBA00022475"/>
    </source>
</evidence>
<reference evidence="13 14" key="1">
    <citation type="submission" date="2020-10" db="EMBL/GenBank/DDBJ databases">
        <authorList>
            <person name="Castelo-Branco R."/>
            <person name="Eusebio N."/>
            <person name="Adriana R."/>
            <person name="Vieira A."/>
            <person name="Brugerolle De Fraissinette N."/>
            <person name="Rezende De Castro R."/>
            <person name="Schneider M.P."/>
            <person name="Vasconcelos V."/>
            <person name="Leao P.N."/>
        </authorList>
    </citation>
    <scope>NUCLEOTIDE SEQUENCE [LARGE SCALE GENOMIC DNA]</scope>
    <source>
        <strain evidence="13 14">LEGE 06226</strain>
    </source>
</reference>
<keyword evidence="2" id="KW-0444">Lipid biosynthesis</keyword>
<evidence type="ECO:0000256" key="2">
    <source>
        <dbReference type="ARBA" id="ARBA00022516"/>
    </source>
</evidence>
<keyword evidence="1" id="KW-1003">Cell membrane</keyword>
<gene>
    <name evidence="13" type="ORF">IQ236_10765</name>
</gene>
<evidence type="ECO:0000313" key="14">
    <source>
        <dbReference type="Proteomes" id="UP000640725"/>
    </source>
</evidence>
<evidence type="ECO:0000256" key="10">
    <source>
        <dbReference type="SAM" id="Phobius"/>
    </source>
</evidence>
<dbReference type="Gene3D" id="3.30.1490.20">
    <property type="entry name" value="ATP-grasp fold, A domain"/>
    <property type="match status" value="1"/>
</dbReference>
<dbReference type="InterPro" id="IPR013815">
    <property type="entry name" value="ATP_grasp_subdomain_1"/>
</dbReference>
<keyword evidence="7 10" id="KW-0472">Membrane</keyword>
<keyword evidence="6" id="KW-0443">Lipid metabolism</keyword>
<evidence type="ECO:0000256" key="9">
    <source>
        <dbReference type="ARBA" id="ARBA00023264"/>
    </source>
</evidence>
<name>A0ABR9UB98_9CYAN</name>
<dbReference type="Pfam" id="PF02660">
    <property type="entry name" value="G3P_acyltransf"/>
    <property type="match status" value="1"/>
</dbReference>
<sequence>MYFGVILLLLLGSFSLGALPLTRWIVKLLSGKNLSQLGTGNISVSAAFSQGGKQAGIIAVILEIARGIIPVITAKILFPNTPVLQIVSLILLVAGRYFIAKGGGVTNATWGILVYSPIIAVSSGITGLMIWRVSYLLLPISKSSSRLWASRLGCLSAIFWVWFWHQKSQSPAFSPWELVAVIGLALELVIINLAQKDDVGLYMKQQYFNLKDKLDIQHCGEKATRLSELKRAGFKVPLGWVLPAINRLEDINLSFKKQIQLTNYPLIVRSSAIGEDSNHSSAAGQYQTIGPIYSPTELQPAIIQCRQSYWNSEAISYRQNQHLPDAGIAVLIQPYLASEVAGVMFTRNPLDGGSQIIIEALRGGAELVVGGQFTPVHLEIEINTPIEQLKLPTILPKTVILELVKLAQEIETFYQGIPQDIEWCWDGVKVWILQTRPITNLHPIWTRTIAAEVIPGVIPPLTWSINRPLTCGVWGELFTLVLGKKVSHLDFKQTATLFASHAYFNASLLGEIFTLMGLPKQGLEFLVRGQKMGKPPLSKLFPSLPGLWRLIQRERHLDQDFKRDLEQLFLPILKQIESHQSLELLTLTQLLEQAETIQTALKSATYYNIIAPIGLAIRRTLFKVSDSWIPTHTAPEVASMQALQTLADQIRETFTETEPITHQSFEQKLTENQQFHQQFETWLQTYGYLSEVGTDISVPNWLEQPEIFKEMLFKIIKNTNYRMENLSVSNLTQWEQWRQAQCYERTLTKSKIAEVYGQLLAHLRWTILAIESQAITQGILENSGDIFYLEWDEIKAWIEQNIEPDFLPKVHQRRNIFQEDSDRSVPSIVYGNILPKPRSQTTHNSAILQGIPASIGCVEGIVKICRSLTNIIDKTEDKILVVPYTDAGWSPILLTAKAIISEVGGQLSHGAIIAREYGIPAVMNISGATTSLKDGQRVRVDGYQGTVEILDS</sequence>
<dbReference type="InterPro" id="IPR002192">
    <property type="entry name" value="PPDK_AMP/ATP-bd"/>
</dbReference>
<comment type="caution">
    <text evidence="13">The sequence shown here is derived from an EMBL/GenBank/DDBJ whole genome shotgun (WGS) entry which is preliminary data.</text>
</comment>
<keyword evidence="9" id="KW-1208">Phospholipid metabolism</keyword>
<dbReference type="RefSeq" id="WP_193869250.1">
    <property type="nucleotide sequence ID" value="NZ_JADEWU010000019.1"/>
</dbReference>
<dbReference type="InterPro" id="IPR008279">
    <property type="entry name" value="PEP-util_enz_mobile_dom"/>
</dbReference>
<evidence type="ECO:0000256" key="6">
    <source>
        <dbReference type="ARBA" id="ARBA00023098"/>
    </source>
</evidence>
<dbReference type="PANTHER" id="PTHR43615">
    <property type="entry name" value="PHOSPHOENOLPYRUVATE SYNTHASE-RELATED"/>
    <property type="match status" value="1"/>
</dbReference>
<dbReference type="EMBL" id="JADEWU010000019">
    <property type="protein sequence ID" value="MBE9143707.1"/>
    <property type="molecule type" value="Genomic_DNA"/>
</dbReference>
<dbReference type="Pfam" id="PF01326">
    <property type="entry name" value="PPDK_N"/>
    <property type="match status" value="2"/>
</dbReference>
<evidence type="ECO:0000256" key="5">
    <source>
        <dbReference type="ARBA" id="ARBA00022989"/>
    </source>
</evidence>
<keyword evidence="3" id="KW-0808">Transferase</keyword>
<evidence type="ECO:0000256" key="4">
    <source>
        <dbReference type="ARBA" id="ARBA00022692"/>
    </source>
</evidence>
<keyword evidence="14" id="KW-1185">Reference proteome</keyword>
<keyword evidence="5 10" id="KW-1133">Transmembrane helix</keyword>
<feature type="transmembrane region" description="Helical" evidence="10">
    <location>
        <begin position="147"/>
        <end position="164"/>
    </location>
</feature>
<keyword evidence="8" id="KW-0594">Phospholipid biosynthesis</keyword>
<feature type="transmembrane region" description="Helical" evidence="10">
    <location>
        <begin position="112"/>
        <end position="135"/>
    </location>
</feature>
<accession>A0ABR9UB98</accession>
<evidence type="ECO:0000259" key="11">
    <source>
        <dbReference type="Pfam" id="PF00391"/>
    </source>
</evidence>
<evidence type="ECO:0000259" key="12">
    <source>
        <dbReference type="Pfam" id="PF01326"/>
    </source>
</evidence>
<dbReference type="Pfam" id="PF00391">
    <property type="entry name" value="PEP-utilizers"/>
    <property type="match status" value="1"/>
</dbReference>
<feature type="domain" description="Pyruvate phosphate dikinase AMP/ATP-binding" evidence="12">
    <location>
        <begin position="254"/>
        <end position="381"/>
    </location>
</feature>
<dbReference type="InterPro" id="IPR051549">
    <property type="entry name" value="PEP_Utilizing_Enz"/>
</dbReference>
<evidence type="ECO:0000256" key="3">
    <source>
        <dbReference type="ARBA" id="ARBA00022679"/>
    </source>
</evidence>
<feature type="domain" description="Pyruvate phosphate dikinase AMP/ATP-binding" evidence="12">
    <location>
        <begin position="394"/>
        <end position="441"/>
    </location>
</feature>
<dbReference type="SUPFAM" id="SSF56059">
    <property type="entry name" value="Glutathione synthetase ATP-binding domain-like"/>
    <property type="match status" value="1"/>
</dbReference>
<keyword evidence="13" id="KW-0012">Acyltransferase</keyword>